<accession>A0A9X2AGD9</accession>
<keyword evidence="4" id="KW-1185">Reference proteome</keyword>
<dbReference type="Pfam" id="PF13517">
    <property type="entry name" value="FG-GAP_3"/>
    <property type="match status" value="3"/>
</dbReference>
<dbReference type="InterPro" id="IPR013517">
    <property type="entry name" value="FG-GAP"/>
</dbReference>
<dbReference type="Gene3D" id="2.60.40.10">
    <property type="entry name" value="Immunoglobulins"/>
    <property type="match status" value="1"/>
</dbReference>
<dbReference type="EMBL" id="JALBGC010000004">
    <property type="protein sequence ID" value="MCI1189141.1"/>
    <property type="molecule type" value="Genomic_DNA"/>
</dbReference>
<dbReference type="InterPro" id="IPR026444">
    <property type="entry name" value="Secre_tail"/>
</dbReference>
<dbReference type="InterPro" id="IPR028994">
    <property type="entry name" value="Integrin_alpha_N"/>
</dbReference>
<dbReference type="PANTHER" id="PTHR46580:SF2">
    <property type="entry name" value="MAM DOMAIN-CONTAINING PROTEIN"/>
    <property type="match status" value="1"/>
</dbReference>
<name>A0A9X2AGD9_9BACT</name>
<dbReference type="SUPFAM" id="SSF69318">
    <property type="entry name" value="Integrin alpha N-terminal domain"/>
    <property type="match status" value="1"/>
</dbReference>
<evidence type="ECO:0000313" key="3">
    <source>
        <dbReference type="EMBL" id="MCI1189141.1"/>
    </source>
</evidence>
<organism evidence="3 4">
    <name type="scientific">Hymenobacter cyanobacteriorum</name>
    <dbReference type="NCBI Taxonomy" id="2926463"/>
    <lineage>
        <taxon>Bacteria</taxon>
        <taxon>Pseudomonadati</taxon>
        <taxon>Bacteroidota</taxon>
        <taxon>Cytophagia</taxon>
        <taxon>Cytophagales</taxon>
        <taxon>Hymenobacteraceae</taxon>
        <taxon>Hymenobacter</taxon>
    </lineage>
</organism>
<evidence type="ECO:0000313" key="4">
    <source>
        <dbReference type="Proteomes" id="UP001139193"/>
    </source>
</evidence>
<evidence type="ECO:0000256" key="1">
    <source>
        <dbReference type="ARBA" id="ARBA00022729"/>
    </source>
</evidence>
<dbReference type="Gene3D" id="2.130.10.130">
    <property type="entry name" value="Integrin alpha, N-terminal"/>
    <property type="match status" value="3"/>
</dbReference>
<evidence type="ECO:0000256" key="2">
    <source>
        <dbReference type="SAM" id="SignalP"/>
    </source>
</evidence>
<dbReference type="NCBIfam" id="TIGR04183">
    <property type="entry name" value="Por_Secre_tail"/>
    <property type="match status" value="1"/>
</dbReference>
<dbReference type="RefSeq" id="WP_241937361.1">
    <property type="nucleotide sequence ID" value="NZ_JALBGC010000004.1"/>
</dbReference>
<gene>
    <name evidence="3" type="ORF">MON38_17085</name>
</gene>
<protein>
    <submittedName>
        <fullName evidence="3">T9SS type A sorting domain-containing protein</fullName>
    </submittedName>
</protein>
<dbReference type="PANTHER" id="PTHR46580">
    <property type="entry name" value="SENSOR KINASE-RELATED"/>
    <property type="match status" value="1"/>
</dbReference>
<feature type="chain" id="PRO_5040879789" evidence="2">
    <location>
        <begin position="28"/>
        <end position="563"/>
    </location>
</feature>
<keyword evidence="1 2" id="KW-0732">Signal</keyword>
<dbReference type="Proteomes" id="UP001139193">
    <property type="component" value="Unassembled WGS sequence"/>
</dbReference>
<reference evidence="3" key="1">
    <citation type="submission" date="2022-03" db="EMBL/GenBank/DDBJ databases">
        <title>Bacterial whole genome sequence for Hymenobacter sp. DH14.</title>
        <authorList>
            <person name="Le V."/>
        </authorList>
    </citation>
    <scope>NUCLEOTIDE SEQUENCE</scope>
    <source>
        <strain evidence="3">DH14</strain>
    </source>
</reference>
<comment type="caution">
    <text evidence="3">The sequence shown here is derived from an EMBL/GenBank/DDBJ whole genome shotgun (WGS) entry which is preliminary data.</text>
</comment>
<dbReference type="Pfam" id="PF01839">
    <property type="entry name" value="FG-GAP"/>
    <property type="match status" value="1"/>
</dbReference>
<dbReference type="AlphaFoldDB" id="A0A9X2AGD9"/>
<feature type="signal peptide" evidence="2">
    <location>
        <begin position="1"/>
        <end position="27"/>
    </location>
</feature>
<dbReference type="InterPro" id="IPR013783">
    <property type="entry name" value="Ig-like_fold"/>
</dbReference>
<sequence length="563" mass="55850">MTFRYRCLLRPVVAATLLLAATAPLQAQTFGPITFHAVGLNNAPLGIALADVNGDGRLDLLTSNDGAQVSLLLALGNGTFGPPAVYPTGTAGAVALQVGDVNRDGRPDVVMAGGSSGGLLLGMPNGTLTPPMAQFALNMTANPGALALGDVNGDGRLDIATAYGASTTSGRFDQVQVLLGRPNNTFAPAVVYSLSTGSYPEAVALGDVNGDGYPDLATANSGNNTVGLLLGQGNGTFGPATNYPLGPNTTPLGVALADFNNDGRLDVATANNAGNVSILLSTGSALGPASQYLAGSYPVGIALSDVNNDGLPDVVTAGFGGNVLSVLPGAGAGTFGTGQNYPTGPASAPISVAIGDVDGDGAPDLVSANVNAAAVGVMLSQAPVLTLTGPPSGSAGAALTLAGRRLAGATAVAFRRGNQLVASVPASAFTSTNYTATPNTIGLLVPASLAPGPYTVAIATANGTSPTVAFTVTAPLSLAGRPNTAGVEVSPNPAQRSITVRVPAAWGGSLLRLSLHDALGREVRTEQGVPPALTLDLHGLAPGVYQLRGQAGQVVFSRRVVVN</sequence>
<proteinExistence type="predicted"/>